<evidence type="ECO:0000256" key="4">
    <source>
        <dbReference type="SAM" id="Phobius"/>
    </source>
</evidence>
<dbReference type="SUPFAM" id="SSF51445">
    <property type="entry name" value="(Trans)glycosidases"/>
    <property type="match status" value="1"/>
</dbReference>
<dbReference type="GO" id="GO:0003796">
    <property type="term" value="F:lysozyme activity"/>
    <property type="evidence" value="ECO:0007669"/>
    <property type="project" value="InterPro"/>
</dbReference>
<gene>
    <name evidence="5" type="ORF">SAMN04487990_10486</name>
</gene>
<dbReference type="GO" id="GO:0016052">
    <property type="term" value="P:carbohydrate catabolic process"/>
    <property type="evidence" value="ECO:0007669"/>
    <property type="project" value="TreeGrafter"/>
</dbReference>
<organism evidence="5 6">
    <name type="scientific">Bizionia paragorgiae</name>
    <dbReference type="NCBI Taxonomy" id="283786"/>
    <lineage>
        <taxon>Bacteria</taxon>
        <taxon>Pseudomonadati</taxon>
        <taxon>Bacteroidota</taxon>
        <taxon>Flavobacteriia</taxon>
        <taxon>Flavobacteriales</taxon>
        <taxon>Flavobacteriaceae</taxon>
        <taxon>Bizionia</taxon>
    </lineage>
</organism>
<dbReference type="PROSITE" id="PS51904">
    <property type="entry name" value="GLYCOSYL_HYDROL_F25_2"/>
    <property type="match status" value="1"/>
</dbReference>
<evidence type="ECO:0000313" key="5">
    <source>
        <dbReference type="EMBL" id="SDZ92719.1"/>
    </source>
</evidence>
<dbReference type="Gene3D" id="3.20.20.80">
    <property type="entry name" value="Glycosidases"/>
    <property type="match status" value="1"/>
</dbReference>
<evidence type="ECO:0000256" key="2">
    <source>
        <dbReference type="ARBA" id="ARBA00022801"/>
    </source>
</evidence>
<dbReference type="GO" id="GO:0016998">
    <property type="term" value="P:cell wall macromolecule catabolic process"/>
    <property type="evidence" value="ECO:0007669"/>
    <property type="project" value="InterPro"/>
</dbReference>
<evidence type="ECO:0000313" key="6">
    <source>
        <dbReference type="Proteomes" id="UP000198846"/>
    </source>
</evidence>
<reference evidence="5 6" key="1">
    <citation type="submission" date="2016-10" db="EMBL/GenBank/DDBJ databases">
        <authorList>
            <person name="de Groot N.N."/>
        </authorList>
    </citation>
    <scope>NUCLEOTIDE SEQUENCE [LARGE SCALE GENOMIC DNA]</scope>
    <source>
        <strain evidence="5 6">DSM 23842</strain>
    </source>
</reference>
<dbReference type="OrthoDB" id="9798192at2"/>
<dbReference type="PANTHER" id="PTHR34135:SF2">
    <property type="entry name" value="LYSOZYME"/>
    <property type="match status" value="1"/>
</dbReference>
<dbReference type="PANTHER" id="PTHR34135">
    <property type="entry name" value="LYSOZYME"/>
    <property type="match status" value="1"/>
</dbReference>
<keyword evidence="3" id="KW-0326">Glycosidase</keyword>
<accession>A0A1H3WZZ6</accession>
<dbReference type="SMART" id="SM00641">
    <property type="entry name" value="Glyco_25"/>
    <property type="match status" value="1"/>
</dbReference>
<keyword evidence="2 5" id="KW-0378">Hydrolase</keyword>
<evidence type="ECO:0000256" key="3">
    <source>
        <dbReference type="ARBA" id="ARBA00023295"/>
    </source>
</evidence>
<dbReference type="EMBL" id="FNQK01000004">
    <property type="protein sequence ID" value="SDZ92719.1"/>
    <property type="molecule type" value="Genomic_DNA"/>
</dbReference>
<dbReference type="Pfam" id="PF01183">
    <property type="entry name" value="Glyco_hydro_25"/>
    <property type="match status" value="1"/>
</dbReference>
<dbReference type="InterPro" id="IPR018077">
    <property type="entry name" value="Glyco_hydro_fam25_subgr"/>
</dbReference>
<protein>
    <submittedName>
        <fullName evidence="5">Glycosyl hydrolases family 25</fullName>
    </submittedName>
</protein>
<feature type="transmembrane region" description="Helical" evidence="4">
    <location>
        <begin position="68"/>
        <end position="88"/>
    </location>
</feature>
<dbReference type="InterPro" id="IPR002053">
    <property type="entry name" value="Glyco_hydro_25"/>
</dbReference>
<feature type="transmembrane region" description="Helical" evidence="4">
    <location>
        <begin position="20"/>
        <end position="38"/>
    </location>
</feature>
<comment type="similarity">
    <text evidence="1">Belongs to the glycosyl hydrolase 25 family.</text>
</comment>
<keyword evidence="4" id="KW-0812">Transmembrane</keyword>
<name>A0A1H3WZZ6_BIZPA</name>
<sequence>MIRKIYYHIIDFKEIHPIRFWVLAFVVFVLCVLAIYFLNKLIIKSTSQSKKKDTNKGGVLGFFKNYKILIGVLIGQTVIILALVIVPLTSKKNTYFKMEEDPSISSSMYIFGIDVSHYQGTINWVEMGTSHHPIEYVFIRATMGVNGEDIRFEENWKKAKQHNYIRGAYHYYRPNENSTKQFENYADNVKLIKGDFIPILDIEKESRFGMKNLRTGVLNWLKLAEEEYGVKPMVYTGLTFYEDNLKGHIDDYPLWIAAYSGKHRVDNVDWDFHQFTEKAVVKGIRTTVDANDFNGSPEDLNKLLIN</sequence>
<keyword evidence="4" id="KW-0472">Membrane</keyword>
<keyword evidence="4" id="KW-1133">Transmembrane helix</keyword>
<dbReference type="AlphaFoldDB" id="A0A1H3WZZ6"/>
<dbReference type="InterPro" id="IPR017853">
    <property type="entry name" value="GH"/>
</dbReference>
<keyword evidence="6" id="KW-1185">Reference proteome</keyword>
<evidence type="ECO:0000256" key="1">
    <source>
        <dbReference type="ARBA" id="ARBA00010646"/>
    </source>
</evidence>
<proteinExistence type="inferred from homology"/>
<dbReference type="GO" id="GO:0009253">
    <property type="term" value="P:peptidoglycan catabolic process"/>
    <property type="evidence" value="ECO:0007669"/>
    <property type="project" value="InterPro"/>
</dbReference>
<dbReference type="RefSeq" id="WP_092132669.1">
    <property type="nucleotide sequence ID" value="NZ_FNQK01000004.1"/>
</dbReference>
<dbReference type="Proteomes" id="UP000198846">
    <property type="component" value="Unassembled WGS sequence"/>
</dbReference>